<dbReference type="Gene3D" id="3.30.70.1070">
    <property type="entry name" value="Sporulation related repeat"/>
    <property type="match status" value="1"/>
</dbReference>
<dbReference type="AlphaFoldDB" id="A0A975DKB2"/>
<dbReference type="PROSITE" id="PS51257">
    <property type="entry name" value="PROKAR_LIPOPROTEIN"/>
    <property type="match status" value="1"/>
</dbReference>
<dbReference type="GO" id="GO:0042834">
    <property type="term" value="F:peptidoglycan binding"/>
    <property type="evidence" value="ECO:0007669"/>
    <property type="project" value="InterPro"/>
</dbReference>
<dbReference type="InterPro" id="IPR036680">
    <property type="entry name" value="SPOR-like_sf"/>
</dbReference>
<keyword evidence="1" id="KW-0175">Coiled coil</keyword>
<evidence type="ECO:0000313" key="5">
    <source>
        <dbReference type="Proteomes" id="UP000664904"/>
    </source>
</evidence>
<dbReference type="InterPro" id="IPR007730">
    <property type="entry name" value="SPOR-like_dom"/>
</dbReference>
<keyword evidence="5" id="KW-1185">Reference proteome</keyword>
<dbReference type="KEGG" id="pxi:J5O05_21385"/>
<keyword evidence="4" id="KW-0614">Plasmid</keyword>
<dbReference type="EMBL" id="CP072135">
    <property type="protein sequence ID" value="QTH73323.1"/>
    <property type="molecule type" value="Genomic_DNA"/>
</dbReference>
<evidence type="ECO:0000256" key="2">
    <source>
        <dbReference type="SAM" id="MobiDB-lite"/>
    </source>
</evidence>
<accession>A0A975DKB2</accession>
<evidence type="ECO:0000259" key="3">
    <source>
        <dbReference type="PROSITE" id="PS51724"/>
    </source>
</evidence>
<sequence>MMEKDNVLKQKRLLSLLASSLLALSGCGTTPQIPASQTVSRAEFDELKQSHQQLEARIENLLAVEQELKSVVLALDSMMPEAQQTVGEGSMKKDNSVLSAPSSTLTTKTTEPPKETPVSPAPTVPEALQTSPHVLQLAVYYSQTHAEQFMQELQQVKSTYLTTQRMRIIESSRNGTQEFRVIVQGFADKQGAVDACSTLMDNKISCFYKRLN</sequence>
<gene>
    <name evidence="4" type="ORF">J5O05_21385</name>
</gene>
<dbReference type="Proteomes" id="UP000664904">
    <property type="component" value="Plasmid unnamed5"/>
</dbReference>
<reference evidence="4" key="1">
    <citation type="submission" date="2021-03" db="EMBL/GenBank/DDBJ databases">
        <title>Complete Genome of Pseudoalteromonas xiamenensis STKMTI.2, a new potential marine bacterium producing anti-Vibrio compounds.</title>
        <authorList>
            <person name="Handayani D.P."/>
            <person name="Isnansetyo A."/>
            <person name="Istiqomah I."/>
            <person name="Jumina J."/>
        </authorList>
    </citation>
    <scope>NUCLEOTIDE SEQUENCE</scope>
    <source>
        <strain evidence="4">STKMTI.2</strain>
        <plasmid evidence="4">unnamed5</plasmid>
    </source>
</reference>
<organism evidence="4 5">
    <name type="scientific">Pseudoalteromonas xiamenensis</name>
    <dbReference type="NCBI Taxonomy" id="882626"/>
    <lineage>
        <taxon>Bacteria</taxon>
        <taxon>Pseudomonadati</taxon>
        <taxon>Pseudomonadota</taxon>
        <taxon>Gammaproteobacteria</taxon>
        <taxon>Alteromonadales</taxon>
        <taxon>Pseudoalteromonadaceae</taxon>
        <taxon>Pseudoalteromonas</taxon>
    </lineage>
</organism>
<proteinExistence type="predicted"/>
<dbReference type="RefSeq" id="WP_208844942.1">
    <property type="nucleotide sequence ID" value="NZ_CP072135.1"/>
</dbReference>
<evidence type="ECO:0000313" key="4">
    <source>
        <dbReference type="EMBL" id="QTH73323.1"/>
    </source>
</evidence>
<dbReference type="SUPFAM" id="SSF110997">
    <property type="entry name" value="Sporulation related repeat"/>
    <property type="match status" value="1"/>
</dbReference>
<dbReference type="Pfam" id="PF05036">
    <property type="entry name" value="SPOR"/>
    <property type="match status" value="1"/>
</dbReference>
<name>A0A975DKB2_9GAMM</name>
<feature type="region of interest" description="Disordered" evidence="2">
    <location>
        <begin position="84"/>
        <end position="127"/>
    </location>
</feature>
<geneLocation type="plasmid" evidence="4 5">
    <name>unnamed5</name>
</geneLocation>
<protein>
    <submittedName>
        <fullName evidence="4">SPOR domain-containing protein</fullName>
    </submittedName>
</protein>
<feature type="domain" description="SPOR" evidence="3">
    <location>
        <begin position="127"/>
        <end position="212"/>
    </location>
</feature>
<evidence type="ECO:0000256" key="1">
    <source>
        <dbReference type="SAM" id="Coils"/>
    </source>
</evidence>
<feature type="coiled-coil region" evidence="1">
    <location>
        <begin position="44"/>
        <end position="71"/>
    </location>
</feature>
<feature type="compositionally biased region" description="Low complexity" evidence="2">
    <location>
        <begin position="98"/>
        <end position="110"/>
    </location>
</feature>
<dbReference type="PROSITE" id="PS51724">
    <property type="entry name" value="SPOR"/>
    <property type="match status" value="1"/>
</dbReference>